<gene>
    <name evidence="2" type="ORF">WMO17_07670</name>
</gene>
<keyword evidence="3" id="KW-1185">Reference proteome</keyword>
<accession>A0ABV1BQX2</accession>
<reference evidence="2 3" key="1">
    <citation type="submission" date="2024-03" db="EMBL/GenBank/DDBJ databases">
        <title>Human intestinal bacterial collection.</title>
        <authorList>
            <person name="Pauvert C."/>
            <person name="Hitch T.C.A."/>
            <person name="Clavel T."/>
        </authorList>
    </citation>
    <scope>NUCLEOTIDE SEQUENCE [LARGE SCALE GENOMIC DNA]</scope>
    <source>
        <strain evidence="2 3">CLA-JM-H7-B</strain>
    </source>
</reference>
<dbReference type="Pfam" id="PF09314">
    <property type="entry name" value="DUF1972"/>
    <property type="match status" value="1"/>
</dbReference>
<dbReference type="Proteomes" id="UP001496146">
    <property type="component" value="Unassembled WGS sequence"/>
</dbReference>
<evidence type="ECO:0000313" key="2">
    <source>
        <dbReference type="EMBL" id="MEQ2377239.1"/>
    </source>
</evidence>
<comment type="caution">
    <text evidence="2">The sequence shown here is derived from an EMBL/GenBank/DDBJ whole genome shotgun (WGS) entry which is preliminary data.</text>
</comment>
<feature type="domain" description="DUF1972" evidence="1">
    <location>
        <begin position="11"/>
        <end position="68"/>
    </location>
</feature>
<evidence type="ECO:0000259" key="1">
    <source>
        <dbReference type="Pfam" id="PF09314"/>
    </source>
</evidence>
<dbReference type="InterPro" id="IPR015393">
    <property type="entry name" value="DUF1972"/>
</dbReference>
<dbReference type="EMBL" id="JBBMEP010000012">
    <property type="protein sequence ID" value="MEQ2377239.1"/>
    <property type="molecule type" value="Genomic_DNA"/>
</dbReference>
<evidence type="ECO:0000313" key="3">
    <source>
        <dbReference type="Proteomes" id="UP001496146"/>
    </source>
</evidence>
<proteinExistence type="predicted"/>
<sequence length="73" mass="8329">MKNVVQDLTSAGIDWQREKWQSGLGSKFIHQGEKNAAKYADEVIVLSKGVQDYFKETYGRETHFIPNGVNEKL</sequence>
<dbReference type="Gene3D" id="3.40.50.2000">
    <property type="entry name" value="Glycogen Phosphorylase B"/>
    <property type="match status" value="1"/>
</dbReference>
<protein>
    <submittedName>
        <fullName evidence="2">DUF1972 domain-containing protein</fullName>
    </submittedName>
</protein>
<dbReference type="RefSeq" id="WP_349137829.1">
    <property type="nucleotide sequence ID" value="NZ_JBBMEP010000012.1"/>
</dbReference>
<dbReference type="SUPFAM" id="SSF53756">
    <property type="entry name" value="UDP-Glycosyltransferase/glycogen phosphorylase"/>
    <property type="match status" value="1"/>
</dbReference>
<organism evidence="2 3">
    <name type="scientific">Faecalibacterium faecis</name>
    <dbReference type="NCBI Taxonomy" id="3133157"/>
    <lineage>
        <taxon>Bacteria</taxon>
        <taxon>Bacillati</taxon>
        <taxon>Bacillota</taxon>
        <taxon>Clostridia</taxon>
        <taxon>Eubacteriales</taxon>
        <taxon>Oscillospiraceae</taxon>
        <taxon>Faecalibacterium</taxon>
    </lineage>
</organism>
<name>A0ABV1BQX2_9FIRM</name>